<keyword evidence="2" id="KW-1185">Reference proteome</keyword>
<dbReference type="AlphaFoldDB" id="A0A7S7MA89"/>
<protein>
    <submittedName>
        <fullName evidence="1">Alkaline phosphatase family protein</fullName>
    </submittedName>
</protein>
<reference evidence="1 2" key="1">
    <citation type="submission" date="2020-10" db="EMBL/GenBank/DDBJ databases">
        <title>Olsenella immobilis sp.nov., isolated from the mud in a fermentation cellar used for the production of Chinese strong-flavoured liquor.</title>
        <authorList>
            <person name="Lu L."/>
        </authorList>
    </citation>
    <scope>NUCLEOTIDE SEQUENCE [LARGE SCALE GENOMIC DNA]</scope>
    <source>
        <strain evidence="1 2">LZLJ-2</strain>
    </source>
</reference>
<dbReference type="PANTHER" id="PTHR10151:SF120">
    <property type="entry name" value="BIS(5'-ADENOSYL)-TRIPHOSPHATASE"/>
    <property type="match status" value="1"/>
</dbReference>
<dbReference type="InterPro" id="IPR002591">
    <property type="entry name" value="Phosphodiest/P_Trfase"/>
</dbReference>
<sequence length="441" mass="48050">MHNLFVMSVDALFTDNLADVRHLPGFAEILGRAAIYEDVYCVYPTLTYVCHASIMSGFWPERHGVPHNQILDPATQDRAWYWDYTSLHVPTVFDWAHLAKLTTASVGWPVTAGAGSIDHNVPEVWVADPALFASPASLGPALDEVYRHGCSPSGWELYEAHRGLLDNNRTPALDEFDTACNVDLIERYRPNVLFTHQATLDHARHAHGVLAPEVQEALRLHDGWLQQCIAALKRAGTYDDTVFVIPGDHGHVRVDYKLSPNVLLARAGLIDVAEDGSVLGWRAYLQSSGVSGQLYARDEKDCPAARDALQPLIDQGLISDVLTYEDVREQFHGTGTFAFMVEAAPNYGIGSDCAGELVTPAGSDDYRYAVSTHGHLPFRGDKPPFIVAGPGVVPGRYAGARLIDEAPTMMSLAGIPFNAALLDGEDLAAAGSRAVSLPNDW</sequence>
<dbReference type="Pfam" id="PF01663">
    <property type="entry name" value="Phosphodiest"/>
    <property type="match status" value="1"/>
</dbReference>
<dbReference type="InterPro" id="IPR017850">
    <property type="entry name" value="Alkaline_phosphatase_core_sf"/>
</dbReference>
<dbReference type="CDD" id="cd16018">
    <property type="entry name" value="Enpp"/>
    <property type="match status" value="1"/>
</dbReference>
<dbReference type="PANTHER" id="PTHR10151">
    <property type="entry name" value="ECTONUCLEOTIDE PYROPHOSPHATASE/PHOSPHODIESTERASE"/>
    <property type="match status" value="1"/>
</dbReference>
<dbReference type="GO" id="GO:0016787">
    <property type="term" value="F:hydrolase activity"/>
    <property type="evidence" value="ECO:0007669"/>
    <property type="project" value="UniProtKB-ARBA"/>
</dbReference>
<dbReference type="KEGG" id="tio:INP52_00345"/>
<proteinExistence type="predicted"/>
<dbReference type="SUPFAM" id="SSF53649">
    <property type="entry name" value="Alkaline phosphatase-like"/>
    <property type="match status" value="1"/>
</dbReference>
<accession>A0A7S7MA89</accession>
<dbReference type="Proteomes" id="UP000593735">
    <property type="component" value="Chromosome"/>
</dbReference>
<gene>
    <name evidence="1" type="ORF">INP52_00345</name>
</gene>
<dbReference type="Gene3D" id="3.40.720.10">
    <property type="entry name" value="Alkaline Phosphatase, subunit A"/>
    <property type="match status" value="2"/>
</dbReference>
<evidence type="ECO:0000313" key="2">
    <source>
        <dbReference type="Proteomes" id="UP000593735"/>
    </source>
</evidence>
<organism evidence="1 2">
    <name type="scientific">Thermophilibacter immobilis</name>
    <dbReference type="NCBI Taxonomy" id="2779519"/>
    <lineage>
        <taxon>Bacteria</taxon>
        <taxon>Bacillati</taxon>
        <taxon>Actinomycetota</taxon>
        <taxon>Coriobacteriia</taxon>
        <taxon>Coriobacteriales</taxon>
        <taxon>Atopobiaceae</taxon>
        <taxon>Thermophilibacter</taxon>
    </lineage>
</organism>
<dbReference type="EMBL" id="CP063767">
    <property type="protein sequence ID" value="QOY60713.1"/>
    <property type="molecule type" value="Genomic_DNA"/>
</dbReference>
<dbReference type="RefSeq" id="WP_194371435.1">
    <property type="nucleotide sequence ID" value="NZ_CP063767.1"/>
</dbReference>
<name>A0A7S7MA89_9ACTN</name>
<evidence type="ECO:0000313" key="1">
    <source>
        <dbReference type="EMBL" id="QOY60713.1"/>
    </source>
</evidence>